<keyword evidence="3 6" id="KW-0067">ATP-binding</keyword>
<dbReference type="GO" id="GO:0055052">
    <property type="term" value="C:ATP-binding cassette (ABC) transporter complex, substrate-binding subunit-containing"/>
    <property type="evidence" value="ECO:0007669"/>
    <property type="project" value="TreeGrafter"/>
</dbReference>
<keyword evidence="7" id="KW-1185">Reference proteome</keyword>
<dbReference type="SUPFAM" id="SSF52540">
    <property type="entry name" value="P-loop containing nucleoside triphosphate hydrolases"/>
    <property type="match status" value="1"/>
</dbReference>
<dbReference type="InterPro" id="IPR003593">
    <property type="entry name" value="AAA+_ATPase"/>
</dbReference>
<dbReference type="PANTHER" id="PTHR43875">
    <property type="entry name" value="MALTODEXTRIN IMPORT ATP-BINDING PROTEIN MSMX"/>
    <property type="match status" value="1"/>
</dbReference>
<proteinExistence type="predicted"/>
<gene>
    <name evidence="6" type="ORF">FHX53_001093</name>
</gene>
<reference evidence="6 7" key="1">
    <citation type="submission" date="2020-07" db="EMBL/GenBank/DDBJ databases">
        <title>Sequencing the genomes of 1000 actinobacteria strains.</title>
        <authorList>
            <person name="Klenk H.-P."/>
        </authorList>
    </citation>
    <scope>NUCLEOTIDE SEQUENCE [LARGE SCALE GENOMIC DNA]</scope>
    <source>
        <strain evidence="6 7">DSM 19663</strain>
    </source>
</reference>
<dbReference type="PROSITE" id="PS00211">
    <property type="entry name" value="ABC_TRANSPORTER_1"/>
    <property type="match status" value="1"/>
</dbReference>
<feature type="domain" description="ABC transporter" evidence="5">
    <location>
        <begin position="15"/>
        <end position="256"/>
    </location>
</feature>
<accession>A0A839ECX2</accession>
<evidence type="ECO:0000313" key="6">
    <source>
        <dbReference type="EMBL" id="MBA8847508.1"/>
    </source>
</evidence>
<dbReference type="InterPro" id="IPR017871">
    <property type="entry name" value="ABC_transporter-like_CS"/>
</dbReference>
<dbReference type="Proteomes" id="UP000585905">
    <property type="component" value="Unassembled WGS sequence"/>
</dbReference>
<dbReference type="PROSITE" id="PS50893">
    <property type="entry name" value="ABC_TRANSPORTER_2"/>
    <property type="match status" value="1"/>
</dbReference>
<dbReference type="InterPro" id="IPR003439">
    <property type="entry name" value="ABC_transporter-like_ATP-bd"/>
</dbReference>
<dbReference type="Pfam" id="PF00005">
    <property type="entry name" value="ABC_tran"/>
    <property type="match status" value="1"/>
</dbReference>
<dbReference type="Pfam" id="PF08402">
    <property type="entry name" value="TOBE_2"/>
    <property type="match status" value="1"/>
</dbReference>
<protein>
    <recommendedName>
        <fullName evidence="4">ABC-type quaternary amine transporter</fullName>
        <ecNumber evidence="4">7.6.2.9</ecNumber>
    </recommendedName>
</protein>
<name>A0A839ECX2_9MICO</name>
<dbReference type="InterPro" id="IPR013611">
    <property type="entry name" value="Transp-assoc_OB_typ2"/>
</dbReference>
<comment type="caution">
    <text evidence="6">The sequence shown here is derived from an EMBL/GenBank/DDBJ whole genome shotgun (WGS) entry which is preliminary data.</text>
</comment>
<dbReference type="GO" id="GO:0005524">
    <property type="term" value="F:ATP binding"/>
    <property type="evidence" value="ECO:0007669"/>
    <property type="project" value="UniProtKB-KW"/>
</dbReference>
<dbReference type="FunFam" id="3.40.50.300:FF:000425">
    <property type="entry name" value="Probable ABC transporter, ATP-binding subunit"/>
    <property type="match status" value="1"/>
</dbReference>
<dbReference type="RefSeq" id="WP_220476215.1">
    <property type="nucleotide sequence ID" value="NZ_BAAAOV010000010.1"/>
</dbReference>
<dbReference type="EC" id="7.6.2.9" evidence="4"/>
<evidence type="ECO:0000256" key="3">
    <source>
        <dbReference type="ARBA" id="ARBA00022840"/>
    </source>
</evidence>
<dbReference type="GO" id="GO:0016887">
    <property type="term" value="F:ATP hydrolysis activity"/>
    <property type="evidence" value="ECO:0007669"/>
    <property type="project" value="InterPro"/>
</dbReference>
<evidence type="ECO:0000256" key="1">
    <source>
        <dbReference type="ARBA" id="ARBA00022448"/>
    </source>
</evidence>
<dbReference type="GO" id="GO:0015418">
    <property type="term" value="F:ABC-type quaternary ammonium compound transporting activity"/>
    <property type="evidence" value="ECO:0007669"/>
    <property type="project" value="UniProtKB-EC"/>
</dbReference>
<evidence type="ECO:0000256" key="4">
    <source>
        <dbReference type="ARBA" id="ARBA00066388"/>
    </source>
</evidence>
<dbReference type="InterPro" id="IPR047641">
    <property type="entry name" value="ABC_transpr_MalK/UgpC-like"/>
</dbReference>
<dbReference type="SMART" id="SM00382">
    <property type="entry name" value="AAA"/>
    <property type="match status" value="1"/>
</dbReference>
<sequence length="380" mass="40744">MTETLSSPGSTDAMIEVTNLCKEYVAGSGAMAVDNISFTIGGGELRTLLGPSGCGKTTTLRMLAGLERPTSGEIRIGGTIVYSSEKRIWLPANQRRIGMVFQSYAIWPHMSVFENVAFPLRVSRPRIARSEIKRRTLEALEAVGLSEFAQRAGTALSGGQQQRAVLARAIVREPDVLLLDEPLSNLDVKLRERMRDWIRDVQERTGLTTVFVTHDQSEALGLSDHISVMSSGHIVETASPVSLYREPADPFSARFVGSVNCIPGVVRAVDGRRAVLATVIGDIDARMVAPSAIGEDVEVFVRPEDLLISRADPGASSAFLSSLTYQGSHWDVMVAVDGTPLRVVIDRSPGLVAGEAVSVGIRDDSAVTGFPASAGVSEQP</sequence>
<dbReference type="Gene3D" id="3.40.50.300">
    <property type="entry name" value="P-loop containing nucleotide triphosphate hydrolases"/>
    <property type="match status" value="1"/>
</dbReference>
<evidence type="ECO:0000256" key="2">
    <source>
        <dbReference type="ARBA" id="ARBA00022741"/>
    </source>
</evidence>
<dbReference type="SUPFAM" id="SSF50331">
    <property type="entry name" value="MOP-like"/>
    <property type="match status" value="1"/>
</dbReference>
<dbReference type="EMBL" id="JACGWX010000002">
    <property type="protein sequence ID" value="MBA8847508.1"/>
    <property type="molecule type" value="Genomic_DNA"/>
</dbReference>
<organism evidence="6 7">
    <name type="scientific">Microcella alkalica</name>
    <dbReference type="NCBI Taxonomy" id="355930"/>
    <lineage>
        <taxon>Bacteria</taxon>
        <taxon>Bacillati</taxon>
        <taxon>Actinomycetota</taxon>
        <taxon>Actinomycetes</taxon>
        <taxon>Micrococcales</taxon>
        <taxon>Microbacteriaceae</taxon>
        <taxon>Microcella</taxon>
    </lineage>
</organism>
<dbReference type="AlphaFoldDB" id="A0A839ECX2"/>
<evidence type="ECO:0000313" key="7">
    <source>
        <dbReference type="Proteomes" id="UP000585905"/>
    </source>
</evidence>
<keyword evidence="1" id="KW-0813">Transport</keyword>
<evidence type="ECO:0000259" key="5">
    <source>
        <dbReference type="PROSITE" id="PS50893"/>
    </source>
</evidence>
<dbReference type="InterPro" id="IPR008995">
    <property type="entry name" value="Mo/tungstate-bd_C_term_dom"/>
</dbReference>
<dbReference type="PANTHER" id="PTHR43875:SF1">
    <property type="entry name" value="OSMOPROTECTIVE COMPOUNDS UPTAKE ATP-BINDING PROTEIN GGTA"/>
    <property type="match status" value="1"/>
</dbReference>
<dbReference type="InterPro" id="IPR027417">
    <property type="entry name" value="P-loop_NTPase"/>
</dbReference>
<keyword evidence="2" id="KW-0547">Nucleotide-binding</keyword>